<evidence type="ECO:0000256" key="2">
    <source>
        <dbReference type="ARBA" id="ARBA00022617"/>
    </source>
</evidence>
<evidence type="ECO:0000256" key="7">
    <source>
        <dbReference type="SAM" id="SignalP"/>
    </source>
</evidence>
<keyword evidence="10" id="KW-1185">Reference proteome</keyword>
<dbReference type="Gene3D" id="1.10.760.10">
    <property type="entry name" value="Cytochrome c-like domain"/>
    <property type="match status" value="1"/>
</dbReference>
<reference evidence="9" key="1">
    <citation type="submission" date="2022-05" db="EMBL/GenBank/DDBJ databases">
        <title>Schlegelella sp. nov., isolated from mangrove soil.</title>
        <authorList>
            <person name="Liu Y."/>
            <person name="Ge X."/>
            <person name="Liu W."/>
        </authorList>
    </citation>
    <scope>NUCLEOTIDE SEQUENCE</scope>
    <source>
        <strain evidence="9">S2-27</strain>
    </source>
</reference>
<dbReference type="Pfam" id="PF00034">
    <property type="entry name" value="Cytochrom_C"/>
    <property type="match status" value="1"/>
</dbReference>
<keyword evidence="7" id="KW-0732">Signal</keyword>
<accession>A0ABT0YKN5</accession>
<evidence type="ECO:0000256" key="3">
    <source>
        <dbReference type="ARBA" id="ARBA00022723"/>
    </source>
</evidence>
<sequence length="102" mass="10706">MKALPVMAAMTMACGAVHAADAQALYVRSLAATCANCHGTDGRTVDGSAVPALAGMPATYLVEQMKAFKAGTRQATVMHQIAKGYDDRQIDQIAAYFAAQKK</sequence>
<evidence type="ECO:0000313" key="9">
    <source>
        <dbReference type="EMBL" id="MCM5679301.1"/>
    </source>
</evidence>
<keyword evidence="3 6" id="KW-0479">Metal-binding</keyword>
<gene>
    <name evidence="9" type="ORF">M8A51_07120</name>
</gene>
<dbReference type="RefSeq" id="WP_251777495.1">
    <property type="nucleotide sequence ID" value="NZ_JAMKFE010000003.1"/>
</dbReference>
<dbReference type="PANTHER" id="PTHR33751">
    <property type="entry name" value="CBB3-TYPE CYTOCHROME C OXIDASE SUBUNIT FIXP"/>
    <property type="match status" value="1"/>
</dbReference>
<feature type="chain" id="PRO_5045291680" evidence="7">
    <location>
        <begin position="20"/>
        <end position="102"/>
    </location>
</feature>
<evidence type="ECO:0000256" key="4">
    <source>
        <dbReference type="ARBA" id="ARBA00022982"/>
    </source>
</evidence>
<evidence type="ECO:0000256" key="1">
    <source>
        <dbReference type="ARBA" id="ARBA00022448"/>
    </source>
</evidence>
<evidence type="ECO:0000256" key="5">
    <source>
        <dbReference type="ARBA" id="ARBA00023004"/>
    </source>
</evidence>
<dbReference type="InterPro" id="IPR036909">
    <property type="entry name" value="Cyt_c-like_dom_sf"/>
</dbReference>
<comment type="caution">
    <text evidence="9">The sequence shown here is derived from an EMBL/GenBank/DDBJ whole genome shotgun (WGS) entry which is preliminary data.</text>
</comment>
<dbReference type="EMBL" id="JAMKFE010000003">
    <property type="protein sequence ID" value="MCM5679301.1"/>
    <property type="molecule type" value="Genomic_DNA"/>
</dbReference>
<keyword evidence="4" id="KW-0249">Electron transport</keyword>
<dbReference type="PROSITE" id="PS51007">
    <property type="entry name" value="CYTC"/>
    <property type="match status" value="1"/>
</dbReference>
<dbReference type="InterPro" id="IPR050597">
    <property type="entry name" value="Cytochrome_c_Oxidase_Subunit"/>
</dbReference>
<evidence type="ECO:0000256" key="6">
    <source>
        <dbReference type="PROSITE-ProRule" id="PRU00433"/>
    </source>
</evidence>
<proteinExistence type="predicted"/>
<protein>
    <submittedName>
        <fullName evidence="9">C-type cytochrome</fullName>
    </submittedName>
</protein>
<dbReference type="SUPFAM" id="SSF46626">
    <property type="entry name" value="Cytochrome c"/>
    <property type="match status" value="1"/>
</dbReference>
<keyword evidence="1" id="KW-0813">Transport</keyword>
<feature type="domain" description="Cytochrome c" evidence="8">
    <location>
        <begin position="17"/>
        <end position="101"/>
    </location>
</feature>
<evidence type="ECO:0000259" key="8">
    <source>
        <dbReference type="PROSITE" id="PS51007"/>
    </source>
</evidence>
<dbReference type="Proteomes" id="UP001165541">
    <property type="component" value="Unassembled WGS sequence"/>
</dbReference>
<keyword evidence="5 6" id="KW-0408">Iron</keyword>
<name>A0ABT0YKN5_9BURK</name>
<keyword evidence="2 6" id="KW-0349">Heme</keyword>
<feature type="signal peptide" evidence="7">
    <location>
        <begin position="1"/>
        <end position="19"/>
    </location>
</feature>
<evidence type="ECO:0000313" key="10">
    <source>
        <dbReference type="Proteomes" id="UP001165541"/>
    </source>
</evidence>
<dbReference type="InterPro" id="IPR009056">
    <property type="entry name" value="Cyt_c-like_dom"/>
</dbReference>
<organism evidence="9 10">
    <name type="scientific">Caldimonas mangrovi</name>
    <dbReference type="NCBI Taxonomy" id="2944811"/>
    <lineage>
        <taxon>Bacteria</taxon>
        <taxon>Pseudomonadati</taxon>
        <taxon>Pseudomonadota</taxon>
        <taxon>Betaproteobacteria</taxon>
        <taxon>Burkholderiales</taxon>
        <taxon>Sphaerotilaceae</taxon>
        <taxon>Caldimonas</taxon>
    </lineage>
</organism>
<dbReference type="PANTHER" id="PTHR33751:SF9">
    <property type="entry name" value="CYTOCHROME C4"/>
    <property type="match status" value="1"/>
</dbReference>